<dbReference type="PANTHER" id="PTHR40619:SF3">
    <property type="entry name" value="FUNGAL STAND N-TERMINAL GOODBYE DOMAIN-CONTAINING PROTEIN"/>
    <property type="match status" value="1"/>
</dbReference>
<feature type="non-terminal residue" evidence="1">
    <location>
        <position position="93"/>
    </location>
</feature>
<dbReference type="GeneID" id="63832829"/>
<keyword evidence="2" id="KW-1185">Reference proteome</keyword>
<accession>A0A9P5CR07</accession>
<gene>
    <name evidence="1" type="ORF">M406DRAFT_224869</name>
</gene>
<dbReference type="AlphaFoldDB" id="A0A9P5CR07"/>
<feature type="non-terminal residue" evidence="1">
    <location>
        <position position="1"/>
    </location>
</feature>
<proteinExistence type="predicted"/>
<dbReference type="RefSeq" id="XP_040779025.1">
    <property type="nucleotide sequence ID" value="XM_040915700.1"/>
</dbReference>
<name>A0A9P5CR07_CRYP1</name>
<dbReference type="OrthoDB" id="5419927at2759"/>
<evidence type="ECO:0000313" key="1">
    <source>
        <dbReference type="EMBL" id="KAF3768064.1"/>
    </source>
</evidence>
<protein>
    <submittedName>
        <fullName evidence="1">Uncharacterized protein</fullName>
    </submittedName>
</protein>
<comment type="caution">
    <text evidence="1">The sequence shown here is derived from an EMBL/GenBank/DDBJ whole genome shotgun (WGS) entry which is preliminary data.</text>
</comment>
<organism evidence="1 2">
    <name type="scientific">Cryphonectria parasitica (strain ATCC 38755 / EP155)</name>
    <dbReference type="NCBI Taxonomy" id="660469"/>
    <lineage>
        <taxon>Eukaryota</taxon>
        <taxon>Fungi</taxon>
        <taxon>Dikarya</taxon>
        <taxon>Ascomycota</taxon>
        <taxon>Pezizomycotina</taxon>
        <taxon>Sordariomycetes</taxon>
        <taxon>Sordariomycetidae</taxon>
        <taxon>Diaporthales</taxon>
        <taxon>Cryphonectriaceae</taxon>
        <taxon>Cryphonectria-Endothia species complex</taxon>
        <taxon>Cryphonectria</taxon>
    </lineage>
</organism>
<dbReference type="EMBL" id="MU032346">
    <property type="protein sequence ID" value="KAF3768064.1"/>
    <property type="molecule type" value="Genomic_DNA"/>
</dbReference>
<dbReference type="PANTHER" id="PTHR40619">
    <property type="entry name" value="FUNGAL STAND N-TERMINAL GOODBYE DOMAIN-CONTAINING PROTEIN"/>
    <property type="match status" value="1"/>
</dbReference>
<evidence type="ECO:0000313" key="2">
    <source>
        <dbReference type="Proteomes" id="UP000803844"/>
    </source>
</evidence>
<reference evidence="1" key="1">
    <citation type="journal article" date="2020" name="Phytopathology">
        <title>Genome sequence of the chestnut blight fungus Cryphonectria parasitica EP155: A fundamental resource for an archetypical invasive plant pathogen.</title>
        <authorList>
            <person name="Crouch J.A."/>
            <person name="Dawe A."/>
            <person name="Aerts A."/>
            <person name="Barry K."/>
            <person name="Churchill A.C.L."/>
            <person name="Grimwood J."/>
            <person name="Hillman B."/>
            <person name="Milgroom M.G."/>
            <person name="Pangilinan J."/>
            <person name="Smith M."/>
            <person name="Salamov A."/>
            <person name="Schmutz J."/>
            <person name="Yadav J."/>
            <person name="Grigoriev I.V."/>
            <person name="Nuss D."/>
        </authorList>
    </citation>
    <scope>NUCLEOTIDE SEQUENCE</scope>
    <source>
        <strain evidence="1">EP155</strain>
    </source>
</reference>
<dbReference type="Proteomes" id="UP000803844">
    <property type="component" value="Unassembled WGS sequence"/>
</dbReference>
<sequence length="93" mass="10712">FFCGLHVDAITDRYTGGFAMIRSFICQLLCQFDFGEKLSASVVTRELVQHGDINELCRLFEWLVHLLPSYVVLVCLIDGILYYERPEFLGSME</sequence>